<comment type="caution">
    <text evidence="2">The sequence shown here is derived from an EMBL/GenBank/DDBJ whole genome shotgun (WGS) entry which is preliminary data.</text>
</comment>
<accession>A0ABR3AEC2</accession>
<organism evidence="2 3">
    <name type="scientific">Marasmius tenuissimus</name>
    <dbReference type="NCBI Taxonomy" id="585030"/>
    <lineage>
        <taxon>Eukaryota</taxon>
        <taxon>Fungi</taxon>
        <taxon>Dikarya</taxon>
        <taxon>Basidiomycota</taxon>
        <taxon>Agaricomycotina</taxon>
        <taxon>Agaricomycetes</taxon>
        <taxon>Agaricomycetidae</taxon>
        <taxon>Agaricales</taxon>
        <taxon>Marasmiineae</taxon>
        <taxon>Marasmiaceae</taxon>
        <taxon>Marasmius</taxon>
    </lineage>
</organism>
<proteinExistence type="predicted"/>
<dbReference type="Proteomes" id="UP001437256">
    <property type="component" value="Unassembled WGS sequence"/>
</dbReference>
<protein>
    <submittedName>
        <fullName evidence="2">Uncharacterized protein</fullName>
    </submittedName>
</protein>
<reference evidence="2 3" key="1">
    <citation type="submission" date="2024-05" db="EMBL/GenBank/DDBJ databases">
        <title>A draft genome resource for the thread blight pathogen Marasmius tenuissimus strain MS-2.</title>
        <authorList>
            <person name="Yulfo-Soto G.E."/>
            <person name="Baruah I.K."/>
            <person name="Amoako-Attah I."/>
            <person name="Bukari Y."/>
            <person name="Meinhardt L.W."/>
            <person name="Bailey B.A."/>
            <person name="Cohen S.P."/>
        </authorList>
    </citation>
    <scope>NUCLEOTIDE SEQUENCE [LARGE SCALE GENOMIC DNA]</scope>
    <source>
        <strain evidence="2 3">MS-2</strain>
    </source>
</reference>
<feature type="compositionally biased region" description="Low complexity" evidence="1">
    <location>
        <begin position="1"/>
        <end position="31"/>
    </location>
</feature>
<sequence length="175" mass="18931">MNQSNSNSNNQRSRSSQSPGGQNSQGGFNPQANYGPHTGYSQTSQTHAGYYVGQQVSHTPQQGWHGQAHPARFYHAQQLPRIPNYTAEDYPFPTGLPHDPALKMYPMRNYTGDDGELSAAATQWDAAVKEDRAKAAAAAQRQAQGQAQRSATPNSSSRSQSGNNSTASKAQPKKK</sequence>
<gene>
    <name evidence="2" type="ORF">AAF712_000038</name>
</gene>
<evidence type="ECO:0000313" key="3">
    <source>
        <dbReference type="Proteomes" id="UP001437256"/>
    </source>
</evidence>
<feature type="compositionally biased region" description="Polar residues" evidence="1">
    <location>
        <begin position="54"/>
        <end position="64"/>
    </location>
</feature>
<feature type="region of interest" description="Disordered" evidence="1">
    <location>
        <begin position="85"/>
        <end position="175"/>
    </location>
</feature>
<name>A0ABR3AEC2_9AGAR</name>
<keyword evidence="3" id="KW-1185">Reference proteome</keyword>
<feature type="compositionally biased region" description="Low complexity" evidence="1">
    <location>
        <begin position="135"/>
        <end position="168"/>
    </location>
</feature>
<evidence type="ECO:0000313" key="2">
    <source>
        <dbReference type="EMBL" id="KAL0072276.1"/>
    </source>
</evidence>
<evidence type="ECO:0000256" key="1">
    <source>
        <dbReference type="SAM" id="MobiDB-lite"/>
    </source>
</evidence>
<feature type="region of interest" description="Disordered" evidence="1">
    <location>
        <begin position="1"/>
        <end position="72"/>
    </location>
</feature>
<dbReference type="EMBL" id="JBBXMP010000001">
    <property type="protein sequence ID" value="KAL0072276.1"/>
    <property type="molecule type" value="Genomic_DNA"/>
</dbReference>